<evidence type="ECO:0008006" key="4">
    <source>
        <dbReference type="Google" id="ProtNLM"/>
    </source>
</evidence>
<evidence type="ECO:0000313" key="3">
    <source>
        <dbReference type="Proteomes" id="UP000318571"/>
    </source>
</evidence>
<sequence>MTNLAAIKTPLGILKILITLVLVTVVLLAAFGNDGLRLTFGVEDFLGVGTSLGLALTVPLILLAYILGGSLFVMEALLSIVGSALLICVGVITLDSYDHPQYGSPAGKALGGLSITAGGLFIINLLFVFKALREH</sequence>
<dbReference type="EMBL" id="VCGU01000009">
    <property type="protein sequence ID" value="TRY71174.1"/>
    <property type="molecule type" value="Genomic_DNA"/>
</dbReference>
<reference evidence="2 3" key="1">
    <citation type="journal article" date="2018" name="Nat. Ecol. Evol.">
        <title>Genomic signatures of mitonuclear coevolution across populations of Tigriopus californicus.</title>
        <authorList>
            <person name="Barreto F.S."/>
            <person name="Watson E.T."/>
            <person name="Lima T.G."/>
            <person name="Willett C.S."/>
            <person name="Edmands S."/>
            <person name="Li W."/>
            <person name="Burton R.S."/>
        </authorList>
    </citation>
    <scope>NUCLEOTIDE SEQUENCE [LARGE SCALE GENOMIC DNA]</scope>
    <source>
        <strain evidence="2 3">San Diego</strain>
    </source>
</reference>
<comment type="caution">
    <text evidence="2">The sequence shown here is derived from an EMBL/GenBank/DDBJ whole genome shotgun (WGS) entry which is preliminary data.</text>
</comment>
<keyword evidence="1" id="KW-0472">Membrane</keyword>
<dbReference type="OrthoDB" id="6376554at2759"/>
<organism evidence="2 3">
    <name type="scientific">Tigriopus californicus</name>
    <name type="common">Marine copepod</name>
    <dbReference type="NCBI Taxonomy" id="6832"/>
    <lineage>
        <taxon>Eukaryota</taxon>
        <taxon>Metazoa</taxon>
        <taxon>Ecdysozoa</taxon>
        <taxon>Arthropoda</taxon>
        <taxon>Crustacea</taxon>
        <taxon>Multicrustacea</taxon>
        <taxon>Hexanauplia</taxon>
        <taxon>Copepoda</taxon>
        <taxon>Harpacticoida</taxon>
        <taxon>Harpacticidae</taxon>
        <taxon>Tigriopus</taxon>
    </lineage>
</organism>
<keyword evidence="1" id="KW-0812">Transmembrane</keyword>
<keyword evidence="1" id="KW-1133">Transmembrane helix</keyword>
<feature type="transmembrane region" description="Helical" evidence="1">
    <location>
        <begin position="12"/>
        <end position="33"/>
    </location>
</feature>
<accession>A0A553P0F3</accession>
<protein>
    <recommendedName>
        <fullName evidence="4">MARVEL domain-containing protein</fullName>
    </recommendedName>
</protein>
<proteinExistence type="predicted"/>
<gene>
    <name evidence="2" type="ORF">TCAL_02379</name>
</gene>
<dbReference type="Proteomes" id="UP000318571">
    <property type="component" value="Chromosome 9"/>
</dbReference>
<feature type="transmembrane region" description="Helical" evidence="1">
    <location>
        <begin position="76"/>
        <end position="97"/>
    </location>
</feature>
<feature type="transmembrane region" description="Helical" evidence="1">
    <location>
        <begin position="45"/>
        <end position="67"/>
    </location>
</feature>
<name>A0A553P0F3_TIGCA</name>
<evidence type="ECO:0000256" key="1">
    <source>
        <dbReference type="SAM" id="Phobius"/>
    </source>
</evidence>
<feature type="transmembrane region" description="Helical" evidence="1">
    <location>
        <begin position="109"/>
        <end position="129"/>
    </location>
</feature>
<keyword evidence="3" id="KW-1185">Reference proteome</keyword>
<dbReference type="AlphaFoldDB" id="A0A553P0F3"/>
<evidence type="ECO:0000313" key="2">
    <source>
        <dbReference type="EMBL" id="TRY71174.1"/>
    </source>
</evidence>